<evidence type="ECO:0000313" key="3">
    <source>
        <dbReference type="Proteomes" id="UP000625574"/>
    </source>
</evidence>
<protein>
    <submittedName>
        <fullName evidence="2">Uncharacterized protein</fullName>
    </submittedName>
</protein>
<reference evidence="2 3" key="1">
    <citation type="submission" date="2020-12" db="EMBL/GenBank/DDBJ databases">
        <title>Genome public.</title>
        <authorList>
            <person name="Sun Q."/>
        </authorList>
    </citation>
    <scope>NUCLEOTIDE SEQUENCE [LARGE SCALE GENOMIC DNA]</scope>
    <source>
        <strain evidence="2 3">CCM 8864</strain>
    </source>
</reference>
<keyword evidence="1" id="KW-0812">Transmembrane</keyword>
<feature type="transmembrane region" description="Helical" evidence="1">
    <location>
        <begin position="48"/>
        <end position="70"/>
    </location>
</feature>
<accession>A0ABS0W008</accession>
<organism evidence="2 3">
    <name type="scientific">Corynebacterium marambiense</name>
    <dbReference type="NCBI Taxonomy" id="2765364"/>
    <lineage>
        <taxon>Bacteria</taxon>
        <taxon>Bacillati</taxon>
        <taxon>Actinomycetota</taxon>
        <taxon>Actinomycetes</taxon>
        <taxon>Mycobacteriales</taxon>
        <taxon>Corynebacteriaceae</taxon>
        <taxon>Corynebacterium</taxon>
    </lineage>
</organism>
<evidence type="ECO:0000313" key="2">
    <source>
        <dbReference type="EMBL" id="MBI9001220.1"/>
    </source>
</evidence>
<sequence length="151" mass="15758">MNGTRTRFGRAKFGGTPKTLIALSLVSGIIVAVGFGSVVALTRFTGNPLLAVTVSSVCIAPVSTAGAWALMVDRGSIAGAVERPGESIENHWYAQAAQDTFHTALISVGVLGVASVFWDFSVSGSLMAIYVGSFLMGVFAVDFGLRKLRES</sequence>
<name>A0ABS0W008_9CORY</name>
<dbReference type="EMBL" id="JAEIOT010000011">
    <property type="protein sequence ID" value="MBI9001220.1"/>
    <property type="molecule type" value="Genomic_DNA"/>
</dbReference>
<keyword evidence="1" id="KW-1133">Transmembrane helix</keyword>
<dbReference type="RefSeq" id="WP_198736685.1">
    <property type="nucleotide sequence ID" value="NZ_JAEIOT010000011.1"/>
</dbReference>
<gene>
    <name evidence="2" type="ORF">JDV76_09620</name>
</gene>
<feature type="transmembrane region" description="Helical" evidence="1">
    <location>
        <begin position="124"/>
        <end position="145"/>
    </location>
</feature>
<keyword evidence="1" id="KW-0472">Membrane</keyword>
<proteinExistence type="predicted"/>
<evidence type="ECO:0000256" key="1">
    <source>
        <dbReference type="SAM" id="Phobius"/>
    </source>
</evidence>
<keyword evidence="3" id="KW-1185">Reference proteome</keyword>
<comment type="caution">
    <text evidence="2">The sequence shown here is derived from an EMBL/GenBank/DDBJ whole genome shotgun (WGS) entry which is preliminary data.</text>
</comment>
<dbReference type="Proteomes" id="UP000625574">
    <property type="component" value="Unassembled WGS sequence"/>
</dbReference>
<feature type="transmembrane region" description="Helical" evidence="1">
    <location>
        <begin position="20"/>
        <end position="42"/>
    </location>
</feature>
<feature type="transmembrane region" description="Helical" evidence="1">
    <location>
        <begin position="100"/>
        <end position="118"/>
    </location>
</feature>